<organism evidence="3 4">
    <name type="scientific">Mollisia scopiformis</name>
    <name type="common">Conifer needle endophyte fungus</name>
    <name type="synonym">Phialocephala scopiformis</name>
    <dbReference type="NCBI Taxonomy" id="149040"/>
    <lineage>
        <taxon>Eukaryota</taxon>
        <taxon>Fungi</taxon>
        <taxon>Dikarya</taxon>
        <taxon>Ascomycota</taxon>
        <taxon>Pezizomycotina</taxon>
        <taxon>Leotiomycetes</taxon>
        <taxon>Helotiales</taxon>
        <taxon>Mollisiaceae</taxon>
        <taxon>Mollisia</taxon>
    </lineage>
</organism>
<sequence>MSSPPANPPITDRSYGIIPLRLIPSTSPSSSSPTSPTPTTTNTHLLLIRQRTLASSDTFWCFPKGHPEPLDADHQATAIRELFEETGLKITHGDLIPLCSNETGTETVLRERYITPGRKEGKEVLYYPALVQGNQELRIQEKEVAEARWCGWAEAVQLATFGECRAMVGGLRGLLESGTGVGEAKEVEGEGRGKI</sequence>
<dbReference type="InterPro" id="IPR015797">
    <property type="entry name" value="NUDIX_hydrolase-like_dom_sf"/>
</dbReference>
<evidence type="ECO:0000256" key="1">
    <source>
        <dbReference type="SAM" id="MobiDB-lite"/>
    </source>
</evidence>
<dbReference type="Gene3D" id="3.90.79.10">
    <property type="entry name" value="Nucleoside Triphosphate Pyrophosphohydrolase"/>
    <property type="match status" value="1"/>
</dbReference>
<feature type="region of interest" description="Disordered" evidence="1">
    <location>
        <begin position="21"/>
        <end position="43"/>
    </location>
</feature>
<accession>A0A194WXW7</accession>
<dbReference type="STRING" id="149040.A0A194WXW7"/>
<keyword evidence="4" id="KW-1185">Reference proteome</keyword>
<dbReference type="Proteomes" id="UP000070700">
    <property type="component" value="Unassembled WGS sequence"/>
</dbReference>
<dbReference type="PANTHER" id="PTHR43736">
    <property type="entry name" value="ADP-RIBOSE PYROPHOSPHATASE"/>
    <property type="match status" value="1"/>
</dbReference>
<dbReference type="PROSITE" id="PS51462">
    <property type="entry name" value="NUDIX"/>
    <property type="match status" value="1"/>
</dbReference>
<evidence type="ECO:0000313" key="4">
    <source>
        <dbReference type="Proteomes" id="UP000070700"/>
    </source>
</evidence>
<feature type="domain" description="Nudix hydrolase" evidence="2">
    <location>
        <begin position="24"/>
        <end position="172"/>
    </location>
</feature>
<dbReference type="EMBL" id="KQ947424">
    <property type="protein sequence ID" value="KUJ12442.1"/>
    <property type="molecule type" value="Genomic_DNA"/>
</dbReference>
<dbReference type="PANTHER" id="PTHR43736:SF1">
    <property type="entry name" value="DIHYDRONEOPTERIN TRIPHOSPHATE DIPHOSPHATASE"/>
    <property type="match status" value="1"/>
</dbReference>
<dbReference type="AlphaFoldDB" id="A0A194WXW7"/>
<dbReference type="InterPro" id="IPR000086">
    <property type="entry name" value="NUDIX_hydrolase_dom"/>
</dbReference>
<dbReference type="Pfam" id="PF00293">
    <property type="entry name" value="NUDIX"/>
    <property type="match status" value="1"/>
</dbReference>
<evidence type="ECO:0000313" key="3">
    <source>
        <dbReference type="EMBL" id="KUJ12442.1"/>
    </source>
</evidence>
<gene>
    <name evidence="3" type="ORF">LY89DRAFT_722062</name>
</gene>
<name>A0A194WXW7_MOLSC</name>
<reference evidence="3 4" key="1">
    <citation type="submission" date="2015-10" db="EMBL/GenBank/DDBJ databases">
        <title>Full genome of DAOMC 229536 Phialocephala scopiformis, a fungal endophyte of spruce producing the potent anti-insectan compound rugulosin.</title>
        <authorList>
            <consortium name="DOE Joint Genome Institute"/>
            <person name="Walker A.K."/>
            <person name="Frasz S.L."/>
            <person name="Seifert K.A."/>
            <person name="Miller J.D."/>
            <person name="Mondo S.J."/>
            <person name="Labutti K."/>
            <person name="Lipzen A."/>
            <person name="Dockter R."/>
            <person name="Kennedy M."/>
            <person name="Grigoriev I.V."/>
            <person name="Spatafora J.W."/>
        </authorList>
    </citation>
    <scope>NUCLEOTIDE SEQUENCE [LARGE SCALE GENOMIC DNA]</scope>
    <source>
        <strain evidence="3 4">CBS 120377</strain>
    </source>
</reference>
<dbReference type="OrthoDB" id="276276at2759"/>
<proteinExistence type="predicted"/>
<protein>
    <recommendedName>
        <fullName evidence="2">Nudix hydrolase domain-containing protein</fullName>
    </recommendedName>
</protein>
<dbReference type="InParanoid" id="A0A194WXW7"/>
<dbReference type="SUPFAM" id="SSF55811">
    <property type="entry name" value="Nudix"/>
    <property type="match status" value="1"/>
</dbReference>
<feature type="compositionally biased region" description="Low complexity" evidence="1">
    <location>
        <begin position="24"/>
        <end position="41"/>
    </location>
</feature>
<evidence type="ECO:0000259" key="2">
    <source>
        <dbReference type="PROSITE" id="PS51462"/>
    </source>
</evidence>
<dbReference type="RefSeq" id="XP_018066797.1">
    <property type="nucleotide sequence ID" value="XM_018218701.1"/>
</dbReference>
<dbReference type="GeneID" id="28828427"/>
<dbReference type="KEGG" id="psco:LY89DRAFT_722062"/>